<dbReference type="STRING" id="553973.CLOHYLEM_04525"/>
<dbReference type="EMBL" id="ABYI02000012">
    <property type="protein sequence ID" value="EEG75295.1"/>
    <property type="molecule type" value="Genomic_DNA"/>
</dbReference>
<sequence length="76" mass="8781">MPDKKELLGKLDPAAMERVSRYYRDGAFEFGLDTEGHTVREGNTVYHILPRFAEPGAESVVSKLRRIMERELKENE</sequence>
<dbReference type="eggNOG" id="ENOG5033JQ6">
    <property type="taxonomic scope" value="Bacteria"/>
</dbReference>
<gene>
    <name evidence="1" type="ORF">CLOHYLEM_04525</name>
</gene>
<keyword evidence="2" id="KW-1185">Reference proteome</keyword>
<dbReference type="AlphaFoldDB" id="C0BXI8"/>
<dbReference type="Proteomes" id="UP000004893">
    <property type="component" value="Unassembled WGS sequence"/>
</dbReference>
<reference evidence="1" key="1">
    <citation type="submission" date="2009-02" db="EMBL/GenBank/DDBJ databases">
        <authorList>
            <person name="Fulton L."/>
            <person name="Clifton S."/>
            <person name="Fulton B."/>
            <person name="Xu J."/>
            <person name="Minx P."/>
            <person name="Pepin K.H."/>
            <person name="Johnson M."/>
            <person name="Bhonagiri V."/>
            <person name="Nash W.E."/>
            <person name="Mardis E.R."/>
            <person name="Wilson R.K."/>
        </authorList>
    </citation>
    <scope>NUCLEOTIDE SEQUENCE [LARGE SCALE GENOMIC DNA]</scope>
    <source>
        <strain evidence="1">DSM 15053</strain>
    </source>
</reference>
<proteinExistence type="predicted"/>
<organism evidence="1 2">
    <name type="scientific">[Clostridium] hylemonae DSM 15053</name>
    <dbReference type="NCBI Taxonomy" id="553973"/>
    <lineage>
        <taxon>Bacteria</taxon>
        <taxon>Bacillati</taxon>
        <taxon>Bacillota</taxon>
        <taxon>Clostridia</taxon>
        <taxon>Lachnospirales</taxon>
        <taxon>Lachnospiraceae</taxon>
    </lineage>
</organism>
<evidence type="ECO:0000313" key="1">
    <source>
        <dbReference type="EMBL" id="EEG75295.1"/>
    </source>
</evidence>
<name>C0BXI8_9FIRM</name>
<reference evidence="1" key="2">
    <citation type="submission" date="2013-06" db="EMBL/GenBank/DDBJ databases">
        <title>Draft genome sequence of Clostridium hylemonae (DSM 15053).</title>
        <authorList>
            <person name="Sudarsanam P."/>
            <person name="Ley R."/>
            <person name="Guruge J."/>
            <person name="Turnbaugh P.J."/>
            <person name="Mahowald M."/>
            <person name="Liep D."/>
            <person name="Gordon J."/>
        </authorList>
    </citation>
    <scope>NUCLEOTIDE SEQUENCE</scope>
    <source>
        <strain evidence="1">DSM 15053</strain>
    </source>
</reference>
<evidence type="ECO:0000313" key="2">
    <source>
        <dbReference type="Proteomes" id="UP000004893"/>
    </source>
</evidence>
<protein>
    <submittedName>
        <fullName evidence="1">Uncharacterized protein</fullName>
    </submittedName>
</protein>
<dbReference type="HOGENOM" id="CLU_2648101_0_0_9"/>
<accession>C0BXI8</accession>
<comment type="caution">
    <text evidence="1">The sequence shown here is derived from an EMBL/GenBank/DDBJ whole genome shotgun (WGS) entry which is preliminary data.</text>
</comment>